<comment type="caution">
    <text evidence="4">The sequence shown here is derived from an EMBL/GenBank/DDBJ whole genome shotgun (WGS) entry which is preliminary data.</text>
</comment>
<dbReference type="PANTHER" id="PTHR47098:SF2">
    <property type="entry name" value="PROTEIN MAK32"/>
    <property type="match status" value="1"/>
</dbReference>
<dbReference type="Gene3D" id="3.40.1190.20">
    <property type="match status" value="1"/>
</dbReference>
<feature type="region of interest" description="Disordered" evidence="1">
    <location>
        <begin position="536"/>
        <end position="555"/>
    </location>
</feature>
<keyword evidence="5" id="KW-1185">Reference proteome</keyword>
<feature type="domain" description="Mtf2-like C-terminal" evidence="3">
    <location>
        <begin position="600"/>
        <end position="724"/>
    </location>
</feature>
<feature type="domain" description="Carbohydrate kinase PfkB" evidence="2">
    <location>
        <begin position="287"/>
        <end position="333"/>
    </location>
</feature>
<protein>
    <submittedName>
        <fullName evidence="4">Double-stranded RNA-containing particles stability</fullName>
    </submittedName>
</protein>
<dbReference type="InterPro" id="IPR029056">
    <property type="entry name" value="Ribokinase-like"/>
</dbReference>
<accession>A0ABR3QDS5</accession>
<reference evidence="4 5" key="1">
    <citation type="submission" date="2023-08" db="EMBL/GenBank/DDBJ databases">
        <title>Annotated Genome Sequence of Vanrija albida AlHP1.</title>
        <authorList>
            <person name="Herzog R."/>
        </authorList>
    </citation>
    <scope>NUCLEOTIDE SEQUENCE [LARGE SCALE GENOMIC DNA]</scope>
    <source>
        <strain evidence="4 5">AlHP1</strain>
    </source>
</reference>
<dbReference type="RefSeq" id="XP_069212812.1">
    <property type="nucleotide sequence ID" value="XM_069349268.1"/>
</dbReference>
<feature type="compositionally biased region" description="Pro residues" evidence="1">
    <location>
        <begin position="431"/>
        <end position="444"/>
    </location>
</feature>
<dbReference type="GeneID" id="95981660"/>
<dbReference type="PANTHER" id="PTHR47098">
    <property type="entry name" value="PROTEIN MAK32"/>
    <property type="match status" value="1"/>
</dbReference>
<feature type="compositionally biased region" description="Basic and acidic residues" evidence="1">
    <location>
        <begin position="773"/>
        <end position="789"/>
    </location>
</feature>
<dbReference type="Pfam" id="PF00294">
    <property type="entry name" value="PfkB"/>
    <property type="match status" value="1"/>
</dbReference>
<dbReference type="InterPro" id="IPR043837">
    <property type="entry name" value="Mtf2-like_C"/>
</dbReference>
<dbReference type="EMBL" id="JBBXJM010000001">
    <property type="protein sequence ID" value="KAL1412868.1"/>
    <property type="molecule type" value="Genomic_DNA"/>
</dbReference>
<evidence type="ECO:0000259" key="3">
    <source>
        <dbReference type="Pfam" id="PF19189"/>
    </source>
</evidence>
<dbReference type="Proteomes" id="UP001565368">
    <property type="component" value="Unassembled WGS sequence"/>
</dbReference>
<sequence length="795" mass="86432">MSLKRPRVATLEAFIIDTFTTVDKDGKEKPLDKPDQIGGAGTYAIVGARIFLPPSRLGMIVDYTPETLPQPMIASLESFGKDMWTFRQRKDGHDTTRAVNRYRGQVRGFEYLTKPYLLSPRDLLDTEWTNPLPSWIHLVSFPDRAVQAIAEIAAMSAEADGGWHPGFLWEPEPPCCLPENLAFFAKKIAHHVDVISPNDTEAIALYGIDPPSEAEKVLALEYCTRRLLTLRPRVAAVLRAGPLGCCYALTEDLTPDVPIDPLSQHPPQVPVYWVQPFWVKGMAGWDKAVVDPTGAGNAFMGGLMAALDEGKDMHEAVIWATVAASFVIEQHGLPNMVKVLGREVWNGDYPWERVEALQRRMGTGEFLLNTPHSAVMLPTVLEAGIALSRRRVPGALRRVSTTTCVRDSGSEPGPSAPSSSSSASSSSSPSDPAPTPSTSAPPSPLGADPAHADTLRAQRIDQLWDRVVRTPAAVAGGGGPTRSILEQPTRATYPRKLRGTTMRAHRAAGQTPHEAQRFNAILSGILDKLGAGEGGEWRANRPQKGLPFEPPQFRRKEDDASPELRAAVDAAVEQLSVLGSAAEVVAWAEANLFCPGDAGAYPAIYGRMFPRVLGALRRLNAPHVALALFEHARALGLESYLAACNTAAYNELLAIRWGHFRDLHGVYAGVREMEVNAVFWDKKTAEVVGGVVDEVGREILGRTGSSHRWGSDAYVALAQLEQRIADDTARQERIFDVKAQVRRRGNERGGEWGRGAAAAGGEWRGRAGGSGDGHGRGDGHRRAPRPARDEADDWA</sequence>
<dbReference type="Pfam" id="PF19189">
    <property type="entry name" value="Mtf2"/>
    <property type="match status" value="1"/>
</dbReference>
<evidence type="ECO:0000313" key="4">
    <source>
        <dbReference type="EMBL" id="KAL1412868.1"/>
    </source>
</evidence>
<feature type="region of interest" description="Disordered" evidence="1">
    <location>
        <begin position="745"/>
        <end position="795"/>
    </location>
</feature>
<feature type="region of interest" description="Disordered" evidence="1">
    <location>
        <begin position="398"/>
        <end position="450"/>
    </location>
</feature>
<gene>
    <name evidence="4" type="primary">MAK32</name>
    <name evidence="4" type="ORF">Q8F55_000617</name>
</gene>
<dbReference type="SUPFAM" id="SSF53613">
    <property type="entry name" value="Ribokinase-like"/>
    <property type="match status" value="1"/>
</dbReference>
<proteinExistence type="predicted"/>
<feature type="compositionally biased region" description="Low complexity" evidence="1">
    <location>
        <begin position="410"/>
        <end position="430"/>
    </location>
</feature>
<organism evidence="4 5">
    <name type="scientific">Vanrija albida</name>
    <dbReference type="NCBI Taxonomy" id="181172"/>
    <lineage>
        <taxon>Eukaryota</taxon>
        <taxon>Fungi</taxon>
        <taxon>Dikarya</taxon>
        <taxon>Basidiomycota</taxon>
        <taxon>Agaricomycotina</taxon>
        <taxon>Tremellomycetes</taxon>
        <taxon>Trichosporonales</taxon>
        <taxon>Trichosporonaceae</taxon>
        <taxon>Vanrija</taxon>
    </lineage>
</organism>
<dbReference type="InterPro" id="IPR011611">
    <property type="entry name" value="PfkB_dom"/>
</dbReference>
<evidence type="ECO:0000313" key="5">
    <source>
        <dbReference type="Proteomes" id="UP001565368"/>
    </source>
</evidence>
<evidence type="ECO:0000256" key="1">
    <source>
        <dbReference type="SAM" id="MobiDB-lite"/>
    </source>
</evidence>
<name>A0ABR3QDS5_9TREE</name>
<evidence type="ECO:0000259" key="2">
    <source>
        <dbReference type="Pfam" id="PF00294"/>
    </source>
</evidence>